<dbReference type="SUPFAM" id="SSF48264">
    <property type="entry name" value="Cytochrome P450"/>
    <property type="match status" value="1"/>
</dbReference>
<dbReference type="PANTHER" id="PTHR24286">
    <property type="entry name" value="CYTOCHROME P450 26"/>
    <property type="match status" value="1"/>
</dbReference>
<dbReference type="InterPro" id="IPR036396">
    <property type="entry name" value="Cyt_P450_sf"/>
</dbReference>
<evidence type="ECO:0000313" key="12">
    <source>
        <dbReference type="Proteomes" id="UP000233551"/>
    </source>
</evidence>
<keyword evidence="6" id="KW-0472">Membrane</keyword>
<keyword evidence="4" id="KW-0812">Transmembrane</keyword>
<dbReference type="InterPro" id="IPR001128">
    <property type="entry name" value="Cyt_P450"/>
</dbReference>
<evidence type="ECO:0000256" key="2">
    <source>
        <dbReference type="ARBA" id="ARBA00004167"/>
    </source>
</evidence>
<accession>A0A2I0KT70</accession>
<evidence type="ECO:0000256" key="4">
    <source>
        <dbReference type="ARBA" id="ARBA00022692"/>
    </source>
</evidence>
<dbReference type="Proteomes" id="UP000233551">
    <property type="component" value="Unassembled WGS sequence"/>
</dbReference>
<dbReference type="PRINTS" id="PR00385">
    <property type="entry name" value="P450"/>
</dbReference>
<dbReference type="FunFam" id="1.10.630.10:FF:000022">
    <property type="entry name" value="Taxadiene 5-alpha hydroxylase"/>
    <property type="match status" value="1"/>
</dbReference>
<comment type="cofactor">
    <cofactor evidence="1 9">
        <name>heme</name>
        <dbReference type="ChEBI" id="CHEBI:30413"/>
    </cofactor>
</comment>
<dbReference type="GO" id="GO:0020037">
    <property type="term" value="F:heme binding"/>
    <property type="evidence" value="ECO:0007669"/>
    <property type="project" value="InterPro"/>
</dbReference>
<dbReference type="STRING" id="22663.A0A2I0KT70"/>
<keyword evidence="6" id="KW-1133">Transmembrane helix</keyword>
<dbReference type="GO" id="GO:0004497">
    <property type="term" value="F:monooxygenase activity"/>
    <property type="evidence" value="ECO:0007669"/>
    <property type="project" value="UniProtKB-KW"/>
</dbReference>
<evidence type="ECO:0000256" key="1">
    <source>
        <dbReference type="ARBA" id="ARBA00001971"/>
    </source>
</evidence>
<dbReference type="AlphaFoldDB" id="A0A2I0KT70"/>
<keyword evidence="5 9" id="KW-0479">Metal-binding</keyword>
<dbReference type="PROSITE" id="PS00086">
    <property type="entry name" value="CYTOCHROME_P450"/>
    <property type="match status" value="1"/>
</dbReference>
<comment type="caution">
    <text evidence="11">The sequence shown here is derived from an EMBL/GenBank/DDBJ whole genome shotgun (WGS) entry which is preliminary data.</text>
</comment>
<evidence type="ECO:0000256" key="6">
    <source>
        <dbReference type="ARBA" id="ARBA00022989"/>
    </source>
</evidence>
<dbReference type="GO" id="GO:0016020">
    <property type="term" value="C:membrane"/>
    <property type="evidence" value="ECO:0007669"/>
    <property type="project" value="UniProtKB-SubCell"/>
</dbReference>
<dbReference type="CDD" id="cd11043">
    <property type="entry name" value="CYP90-like"/>
    <property type="match status" value="1"/>
</dbReference>
<name>A0A2I0KT70_PUNGR</name>
<keyword evidence="12" id="KW-1185">Reference proteome</keyword>
<comment type="subcellular location">
    <subcellularLocation>
        <location evidence="2">Membrane</location>
        <topology evidence="2">Single-pass membrane protein</topology>
    </subcellularLocation>
</comment>
<keyword evidence="9 10" id="KW-0349">Heme</keyword>
<feature type="binding site" description="axial binding residue" evidence="9">
    <location>
        <position position="422"/>
    </location>
    <ligand>
        <name>heme</name>
        <dbReference type="ChEBI" id="CHEBI:30413"/>
    </ligand>
    <ligandPart>
        <name>Fe</name>
        <dbReference type="ChEBI" id="CHEBI:18248"/>
    </ligandPart>
</feature>
<evidence type="ECO:0000256" key="9">
    <source>
        <dbReference type="PIRSR" id="PIRSR602401-1"/>
    </source>
</evidence>
<keyword evidence="10" id="KW-0503">Monooxygenase</keyword>
<comment type="similarity">
    <text evidence="3 10">Belongs to the cytochrome P450 family.</text>
</comment>
<evidence type="ECO:0000256" key="10">
    <source>
        <dbReference type="RuleBase" id="RU000461"/>
    </source>
</evidence>
<dbReference type="EMBL" id="PGOL01000365">
    <property type="protein sequence ID" value="PKI71530.1"/>
    <property type="molecule type" value="Genomic_DNA"/>
</dbReference>
<dbReference type="PRINTS" id="PR00463">
    <property type="entry name" value="EP450I"/>
</dbReference>
<evidence type="ECO:0000313" key="11">
    <source>
        <dbReference type="EMBL" id="PKI71530.1"/>
    </source>
</evidence>
<keyword evidence="8 9" id="KW-0408">Iron</keyword>
<dbReference type="GeneID" id="116198913"/>
<proteinExistence type="inferred from homology"/>
<organism evidence="11 12">
    <name type="scientific">Punica granatum</name>
    <name type="common">Pomegranate</name>
    <dbReference type="NCBI Taxonomy" id="22663"/>
    <lineage>
        <taxon>Eukaryota</taxon>
        <taxon>Viridiplantae</taxon>
        <taxon>Streptophyta</taxon>
        <taxon>Embryophyta</taxon>
        <taxon>Tracheophyta</taxon>
        <taxon>Spermatophyta</taxon>
        <taxon>Magnoliopsida</taxon>
        <taxon>eudicotyledons</taxon>
        <taxon>Gunneridae</taxon>
        <taxon>Pentapetalae</taxon>
        <taxon>rosids</taxon>
        <taxon>malvids</taxon>
        <taxon>Myrtales</taxon>
        <taxon>Lythraceae</taxon>
        <taxon>Punica</taxon>
    </lineage>
</organism>
<evidence type="ECO:0000256" key="5">
    <source>
        <dbReference type="ARBA" id="ARBA00022723"/>
    </source>
</evidence>
<dbReference type="PANTHER" id="PTHR24286:SF209">
    <property type="entry name" value="BETA-AMYRIN 28-OXIDASE-LIKE"/>
    <property type="match status" value="1"/>
</dbReference>
<dbReference type="GO" id="GO:0005506">
    <property type="term" value="F:iron ion binding"/>
    <property type="evidence" value="ECO:0007669"/>
    <property type="project" value="InterPro"/>
</dbReference>
<dbReference type="InterPro" id="IPR002401">
    <property type="entry name" value="Cyt_P450_E_grp-I"/>
</dbReference>
<evidence type="ECO:0000256" key="3">
    <source>
        <dbReference type="ARBA" id="ARBA00010617"/>
    </source>
</evidence>
<dbReference type="InterPro" id="IPR017972">
    <property type="entry name" value="Cyt_P450_CS"/>
</dbReference>
<protein>
    <submittedName>
        <fullName evidence="11">Uncharacterized protein</fullName>
    </submittedName>
</protein>
<dbReference type="OrthoDB" id="1372046at2759"/>
<dbReference type="GO" id="GO:0016705">
    <property type="term" value="F:oxidoreductase activity, acting on paired donors, with incorporation or reduction of molecular oxygen"/>
    <property type="evidence" value="ECO:0007669"/>
    <property type="project" value="InterPro"/>
</dbReference>
<sequence>MVSFISTTLLLLPILLVLVAKLRCKQTHRNIPPGSSGWPILGESIEFLRTNSEGAPEKFIRDRVEKYGSHVFRTYLLGEPMAVLCGPAGNKLLFSNESKKVALWWPASVQRLIGPSLISKSGEEGRVHKKMLMSFFNMEELVKCIPTMDDVTRLHLATQWQGNEELKVYPTIKHYTFELACRLFMSITEPNLISRLSSHFKLFLKGVIAIHLNLPGTRFYHAVRAADAIRRELREVMRQRRVDLEKEEASPTQDILSYLLANADENGKFMPEVEIINNMLNLLFAGHDTSSSTITLVIKYLAEQPRVHEKVLAEQREISASKSPGEFLNREDLRRMKYSWNVVSEVMRMTPPITGSFREALVDIEFEGYTIPKGWKLLWSSAFTHKDPNFHPKPMEFDESRFEGSGPPPYSYVPFGGGPRMCLGKVFARLGILVFLHNLIHRFDWDLSIPNEKIVFDPMPTPENGLPVRLRPRNFSG</sequence>
<dbReference type="GO" id="GO:0016125">
    <property type="term" value="P:sterol metabolic process"/>
    <property type="evidence" value="ECO:0007669"/>
    <property type="project" value="TreeGrafter"/>
</dbReference>
<reference evidence="11 12" key="1">
    <citation type="submission" date="2017-11" db="EMBL/GenBank/DDBJ databases">
        <title>De-novo sequencing of pomegranate (Punica granatum L.) genome.</title>
        <authorList>
            <person name="Akparov Z."/>
            <person name="Amiraslanov A."/>
            <person name="Hajiyeva S."/>
            <person name="Abbasov M."/>
            <person name="Kaur K."/>
            <person name="Hamwieh A."/>
            <person name="Solovyev V."/>
            <person name="Salamov A."/>
            <person name="Braich B."/>
            <person name="Kosarev P."/>
            <person name="Mahmoud A."/>
            <person name="Hajiyev E."/>
            <person name="Babayeva S."/>
            <person name="Izzatullayeva V."/>
            <person name="Mammadov A."/>
            <person name="Mammadov A."/>
            <person name="Sharifova S."/>
            <person name="Ojaghi J."/>
            <person name="Eynullazada K."/>
            <person name="Bayramov B."/>
            <person name="Abdulazimova A."/>
            <person name="Shahmuradov I."/>
        </authorList>
    </citation>
    <scope>NUCLEOTIDE SEQUENCE [LARGE SCALE GENOMIC DNA]</scope>
    <source>
        <strain evidence="12">cv. AG2017</strain>
        <tissue evidence="11">Leaf</tissue>
    </source>
</reference>
<dbReference type="Pfam" id="PF00067">
    <property type="entry name" value="p450"/>
    <property type="match status" value="1"/>
</dbReference>
<dbReference type="Gene3D" id="1.10.630.10">
    <property type="entry name" value="Cytochrome P450"/>
    <property type="match status" value="1"/>
</dbReference>
<gene>
    <name evidence="11" type="ORF">CRG98_008047</name>
</gene>
<evidence type="ECO:0000256" key="7">
    <source>
        <dbReference type="ARBA" id="ARBA00023002"/>
    </source>
</evidence>
<keyword evidence="7 10" id="KW-0560">Oxidoreductase</keyword>
<evidence type="ECO:0000256" key="8">
    <source>
        <dbReference type="ARBA" id="ARBA00023004"/>
    </source>
</evidence>